<gene>
    <name evidence="1" type="ORF">DXA39_00340</name>
</gene>
<dbReference type="Proteomes" id="UP000261011">
    <property type="component" value="Unassembled WGS sequence"/>
</dbReference>
<dbReference type="AlphaFoldDB" id="A0A3E2TLR0"/>
<comment type="caution">
    <text evidence="1">The sequence shown here is derived from an EMBL/GenBank/DDBJ whole genome shotgun (WGS) entry which is preliminary data.</text>
</comment>
<accession>A0A3E2TLR0</accession>
<dbReference type="Pfam" id="PF14305">
    <property type="entry name" value="ATPgrasp_TupA"/>
    <property type="match status" value="1"/>
</dbReference>
<organism evidence="1 2">
    <name type="scientific">Anaerococcus nagyae</name>
    <dbReference type="NCBI Taxonomy" id="1755241"/>
    <lineage>
        <taxon>Bacteria</taxon>
        <taxon>Bacillati</taxon>
        <taxon>Bacillota</taxon>
        <taxon>Tissierellia</taxon>
        <taxon>Tissierellales</taxon>
        <taxon>Peptoniphilaceae</taxon>
        <taxon>Anaerococcus</taxon>
    </lineage>
</organism>
<dbReference type="InterPro" id="IPR029465">
    <property type="entry name" value="ATPgrasp_TupA"/>
</dbReference>
<evidence type="ECO:0000313" key="2">
    <source>
        <dbReference type="Proteomes" id="UP000261011"/>
    </source>
</evidence>
<proteinExistence type="predicted"/>
<keyword evidence="2" id="KW-1185">Reference proteome</keyword>
<dbReference type="EMBL" id="QVEU01000001">
    <property type="protein sequence ID" value="RGB78255.1"/>
    <property type="molecule type" value="Genomic_DNA"/>
</dbReference>
<sequence>MNKIKYYQKRVGFKGIIKIMLRKIGIIDFNVYEYMYDRYYSNLNKREYIQELIEWFKSTTGENVNPLIDPKTFNEKIQWLKINDSSALKTLCADKYNVRSYVSDKVGDEYLVPIYGCWDRFEDINFSELPNEMIFKSTTGSARYKIIKNKKNINFKELQNIFKSWQYLPFGYAGMEIHYLDIDRKIMCEKLLDMDGPSVADYKFHCFNGKPILVEYISDREGESHLETWFDTSWNKVNIIKDDKLSFNHKDIPESPKNLDRMLQLAEVLSEDFIYVRVDLYQIEGKIYFGELTFTPANGNHKWKGNKSQNLVGSLLRLPNEEKLDEGEINRIIEELKN</sequence>
<reference evidence="1 2" key="1">
    <citation type="submission" date="2018-08" db="EMBL/GenBank/DDBJ databases">
        <title>A genome reference for cultivated species of the human gut microbiota.</title>
        <authorList>
            <person name="Zou Y."/>
            <person name="Xue W."/>
            <person name="Luo G."/>
        </authorList>
    </citation>
    <scope>NUCLEOTIDE SEQUENCE [LARGE SCALE GENOMIC DNA]</scope>
    <source>
        <strain evidence="1 2">OF01-3</strain>
    </source>
</reference>
<evidence type="ECO:0000313" key="1">
    <source>
        <dbReference type="EMBL" id="RGB78255.1"/>
    </source>
</evidence>
<evidence type="ECO:0008006" key="3">
    <source>
        <dbReference type="Google" id="ProtNLM"/>
    </source>
</evidence>
<name>A0A3E2TLR0_9FIRM</name>
<dbReference type="OrthoDB" id="9791827at2"/>
<protein>
    <recommendedName>
        <fullName evidence="3">Glycosyl transferase</fullName>
    </recommendedName>
</protein>